<keyword evidence="3" id="KW-0662">Pyridine nucleotide biosynthesis</keyword>
<organism evidence="11 12">
    <name type="scientific">Tieghemiomyces parasiticus</name>
    <dbReference type="NCBI Taxonomy" id="78921"/>
    <lineage>
        <taxon>Eukaryota</taxon>
        <taxon>Fungi</taxon>
        <taxon>Fungi incertae sedis</taxon>
        <taxon>Zoopagomycota</taxon>
        <taxon>Kickxellomycotina</taxon>
        <taxon>Dimargaritomycetes</taxon>
        <taxon>Dimargaritales</taxon>
        <taxon>Dimargaritaceae</taxon>
        <taxon>Tieghemiomyces</taxon>
    </lineage>
</organism>
<evidence type="ECO:0000256" key="5">
    <source>
        <dbReference type="ARBA" id="ARBA00022857"/>
    </source>
</evidence>
<keyword evidence="5" id="KW-0521">NADP</keyword>
<keyword evidence="4" id="KW-0274">FAD</keyword>
<dbReference type="GO" id="GO:0005741">
    <property type="term" value="C:mitochondrial outer membrane"/>
    <property type="evidence" value="ECO:0007669"/>
    <property type="project" value="TreeGrafter"/>
</dbReference>
<keyword evidence="2" id="KW-0285">Flavoprotein</keyword>
<evidence type="ECO:0000256" key="2">
    <source>
        <dbReference type="ARBA" id="ARBA00022630"/>
    </source>
</evidence>
<gene>
    <name evidence="11" type="primary">BNA4_1</name>
    <name evidence="11" type="ORF">IWQ60_003069</name>
</gene>
<evidence type="ECO:0000256" key="8">
    <source>
        <dbReference type="ARBA" id="ARBA00023128"/>
    </source>
</evidence>
<keyword evidence="8" id="KW-0496">Mitochondrion</keyword>
<dbReference type="PANTHER" id="PTHR46028">
    <property type="entry name" value="KYNURENINE 3-MONOOXYGENASE"/>
    <property type="match status" value="1"/>
</dbReference>
<evidence type="ECO:0000256" key="3">
    <source>
        <dbReference type="ARBA" id="ARBA00022642"/>
    </source>
</evidence>
<name>A0A9W8AB11_9FUNG</name>
<comment type="caution">
    <text evidence="11">The sequence shown here is derived from an EMBL/GenBank/DDBJ whole genome shotgun (WGS) entry which is preliminary data.</text>
</comment>
<dbReference type="GO" id="GO:0004502">
    <property type="term" value="F:kynurenine 3-monooxygenase activity"/>
    <property type="evidence" value="ECO:0007669"/>
    <property type="project" value="UniProtKB-EC"/>
</dbReference>
<reference evidence="11" key="1">
    <citation type="submission" date="2022-07" db="EMBL/GenBank/DDBJ databases">
        <title>Phylogenomic reconstructions and comparative analyses of Kickxellomycotina fungi.</title>
        <authorList>
            <person name="Reynolds N.K."/>
            <person name="Stajich J.E."/>
            <person name="Barry K."/>
            <person name="Grigoriev I.V."/>
            <person name="Crous P."/>
            <person name="Smith M.E."/>
        </authorList>
    </citation>
    <scope>NUCLEOTIDE SEQUENCE</scope>
    <source>
        <strain evidence="11">RSA 861</strain>
    </source>
</reference>
<dbReference type="Proteomes" id="UP001150569">
    <property type="component" value="Unassembled WGS sequence"/>
</dbReference>
<keyword evidence="7" id="KW-0503">Monooxygenase</keyword>
<keyword evidence="6 11" id="KW-0560">Oxidoreductase</keyword>
<comment type="cofactor">
    <cofactor evidence="1">
        <name>FAD</name>
        <dbReference type="ChEBI" id="CHEBI:57692"/>
    </cofactor>
</comment>
<dbReference type="Pfam" id="PF01494">
    <property type="entry name" value="FAD_binding_3"/>
    <property type="match status" value="1"/>
</dbReference>
<evidence type="ECO:0000256" key="1">
    <source>
        <dbReference type="ARBA" id="ARBA00001974"/>
    </source>
</evidence>
<evidence type="ECO:0000313" key="11">
    <source>
        <dbReference type="EMBL" id="KAJ1927261.1"/>
    </source>
</evidence>
<dbReference type="InterPro" id="IPR036188">
    <property type="entry name" value="FAD/NAD-bd_sf"/>
</dbReference>
<evidence type="ECO:0000259" key="10">
    <source>
        <dbReference type="Pfam" id="PF01494"/>
    </source>
</evidence>
<evidence type="ECO:0000256" key="4">
    <source>
        <dbReference type="ARBA" id="ARBA00022827"/>
    </source>
</evidence>
<proteinExistence type="predicted"/>
<dbReference type="OrthoDB" id="10053569at2759"/>
<evidence type="ECO:0000256" key="6">
    <source>
        <dbReference type="ARBA" id="ARBA00023002"/>
    </source>
</evidence>
<dbReference type="EC" id="1.14.13.9" evidence="11"/>
<dbReference type="EMBL" id="JANBPT010000126">
    <property type="protein sequence ID" value="KAJ1927261.1"/>
    <property type="molecule type" value="Genomic_DNA"/>
</dbReference>
<dbReference type="PRINTS" id="PR00420">
    <property type="entry name" value="RNGMNOXGNASE"/>
</dbReference>
<sequence length="419" mass="47607">MRLPENRADLQQRSINLALSVRGLSALQGAGLNLDQEMLDIAIPMKGRMIHDFAGNQTSQLYSVFGKTINSVDRALLNAKLLTAAEQFSNLKIFFNHALQTCDLDVPSATFLDKTTGQEVTDYADLIVGADGAYSACRRQLMRKARINFAQEYIDHGYCELTIPARRGADGQPEYQMSPYHLHIWPRHTFMLIALPNPDKTFTCTLFMPYDQFEQLQTGAHLLSFFSQYFPNAIPLIGRDQLVKQYFTNEKGTLLSVKCSPYHYQDRLVIIGDAAHCMVPFYGQGMNCGFEDVEVLAGILDRHTALGAASNIGAALAEYSAVRHRDAVAICELAMHNYIEMRSSVSDWRYLLRKRIEDRLHHWFPRTVIPLYTMVSFTKIPYHLTIAQHDRQTRWLNRGMLLSATLALIGIYSALRRFK</sequence>
<dbReference type="Gene3D" id="3.50.50.60">
    <property type="entry name" value="FAD/NAD(P)-binding domain"/>
    <property type="match status" value="1"/>
</dbReference>
<dbReference type="GO" id="GO:0019363">
    <property type="term" value="P:pyridine nucleotide biosynthetic process"/>
    <property type="evidence" value="ECO:0007669"/>
    <property type="project" value="UniProtKB-KW"/>
</dbReference>
<comment type="catalytic activity">
    <reaction evidence="9">
        <text>L-kynurenine + NADPH + O2 + H(+) = 3-hydroxy-L-kynurenine + NADP(+) + H2O</text>
        <dbReference type="Rhea" id="RHEA:20545"/>
        <dbReference type="ChEBI" id="CHEBI:15377"/>
        <dbReference type="ChEBI" id="CHEBI:15378"/>
        <dbReference type="ChEBI" id="CHEBI:15379"/>
        <dbReference type="ChEBI" id="CHEBI:57783"/>
        <dbReference type="ChEBI" id="CHEBI:57959"/>
        <dbReference type="ChEBI" id="CHEBI:58125"/>
        <dbReference type="ChEBI" id="CHEBI:58349"/>
        <dbReference type="EC" id="1.14.13.9"/>
    </reaction>
</comment>
<dbReference type="GO" id="GO:0070189">
    <property type="term" value="P:kynurenine metabolic process"/>
    <property type="evidence" value="ECO:0007669"/>
    <property type="project" value="TreeGrafter"/>
</dbReference>
<evidence type="ECO:0000313" key="12">
    <source>
        <dbReference type="Proteomes" id="UP001150569"/>
    </source>
</evidence>
<dbReference type="PANTHER" id="PTHR46028:SF2">
    <property type="entry name" value="KYNURENINE 3-MONOOXYGENASE"/>
    <property type="match status" value="1"/>
</dbReference>
<keyword evidence="12" id="KW-1185">Reference proteome</keyword>
<dbReference type="SUPFAM" id="SSF51905">
    <property type="entry name" value="FAD/NAD(P)-binding domain"/>
    <property type="match status" value="1"/>
</dbReference>
<accession>A0A9W8AB11</accession>
<dbReference type="GO" id="GO:0071949">
    <property type="term" value="F:FAD binding"/>
    <property type="evidence" value="ECO:0007669"/>
    <property type="project" value="InterPro"/>
</dbReference>
<protein>
    <submittedName>
        <fullName evidence="11">Kynurenine 3-monooxygenase, mitochondrial</fullName>
        <ecNumber evidence="11">1.14.13.9</ecNumber>
    </submittedName>
</protein>
<evidence type="ECO:0000256" key="7">
    <source>
        <dbReference type="ARBA" id="ARBA00023033"/>
    </source>
</evidence>
<feature type="domain" description="FAD-binding" evidence="10">
    <location>
        <begin position="65"/>
        <end position="329"/>
    </location>
</feature>
<evidence type="ECO:0000256" key="9">
    <source>
        <dbReference type="ARBA" id="ARBA00047818"/>
    </source>
</evidence>
<dbReference type="AlphaFoldDB" id="A0A9W8AB11"/>
<dbReference type="InterPro" id="IPR002938">
    <property type="entry name" value="FAD-bd"/>
</dbReference>
<dbReference type="FunFam" id="3.50.50.60:FF:000129">
    <property type="entry name" value="Kynurenine 3-monooxygenase"/>
    <property type="match status" value="1"/>
</dbReference>